<dbReference type="InterPro" id="IPR014284">
    <property type="entry name" value="RNA_pol_sigma-70_dom"/>
</dbReference>
<dbReference type="Gene3D" id="1.10.10.10">
    <property type="entry name" value="Winged helix-like DNA-binding domain superfamily/Winged helix DNA-binding domain"/>
    <property type="match status" value="1"/>
</dbReference>
<sequence length="184" mass="21835">MELDQLIKGCIKQNRKAQEELYHRYKKVLFVLCLKYCSNEAEAEDNLHNAFIDIFTNIRNFNHKGSFEGWIKRITINKAIDSYKRHFQLVPIKDDFTQEIQVDEGEIDFSLDSILQLIQELPNQYRLVFCLYELDDYSHQEIAEMLSISENTSKSNLHRAKVILKEKIKAQNAFHHYTIRHGKK</sequence>
<dbReference type="NCBIfam" id="TIGR02937">
    <property type="entry name" value="sigma70-ECF"/>
    <property type="match status" value="1"/>
</dbReference>
<evidence type="ECO:0000259" key="5">
    <source>
        <dbReference type="Pfam" id="PF04542"/>
    </source>
</evidence>
<comment type="caution">
    <text evidence="7">The sequence shown here is derived from an EMBL/GenBank/DDBJ whole genome shotgun (WGS) entry which is preliminary data.</text>
</comment>
<dbReference type="Pfam" id="PF08281">
    <property type="entry name" value="Sigma70_r4_2"/>
    <property type="match status" value="1"/>
</dbReference>
<evidence type="ECO:0000313" key="7">
    <source>
        <dbReference type="EMBL" id="TGD56965.1"/>
    </source>
</evidence>
<dbReference type="OrthoDB" id="1056775at2"/>
<evidence type="ECO:0000259" key="6">
    <source>
        <dbReference type="Pfam" id="PF08281"/>
    </source>
</evidence>
<evidence type="ECO:0000256" key="2">
    <source>
        <dbReference type="ARBA" id="ARBA00023015"/>
    </source>
</evidence>
<dbReference type="GO" id="GO:0016987">
    <property type="term" value="F:sigma factor activity"/>
    <property type="evidence" value="ECO:0007669"/>
    <property type="project" value="UniProtKB-KW"/>
</dbReference>
<dbReference type="InterPro" id="IPR036388">
    <property type="entry name" value="WH-like_DNA-bd_sf"/>
</dbReference>
<evidence type="ECO:0000313" key="8">
    <source>
        <dbReference type="Proteomes" id="UP000297407"/>
    </source>
</evidence>
<evidence type="ECO:0000256" key="3">
    <source>
        <dbReference type="ARBA" id="ARBA00023082"/>
    </source>
</evidence>
<dbReference type="InterPro" id="IPR013325">
    <property type="entry name" value="RNA_pol_sigma_r2"/>
</dbReference>
<protein>
    <submittedName>
        <fullName evidence="7">RNA polymerase sigma factor</fullName>
    </submittedName>
</protein>
<dbReference type="CDD" id="cd06171">
    <property type="entry name" value="Sigma70_r4"/>
    <property type="match status" value="1"/>
</dbReference>
<comment type="similarity">
    <text evidence="1">Belongs to the sigma-70 factor family. ECF subfamily.</text>
</comment>
<feature type="domain" description="RNA polymerase sigma-70 region 2" evidence="5">
    <location>
        <begin position="21"/>
        <end position="86"/>
    </location>
</feature>
<dbReference type="InterPro" id="IPR013249">
    <property type="entry name" value="RNA_pol_sigma70_r4_t2"/>
</dbReference>
<keyword evidence="2" id="KW-0805">Transcription regulation</keyword>
<accession>A0A4Z0L3Z6</accession>
<name>A0A4Z0L3Z6_9FLAO</name>
<dbReference type="Gene3D" id="1.10.1740.10">
    <property type="match status" value="1"/>
</dbReference>
<dbReference type="EMBL" id="SRLH01000008">
    <property type="protein sequence ID" value="TGD56965.1"/>
    <property type="molecule type" value="Genomic_DNA"/>
</dbReference>
<dbReference type="InterPro" id="IPR013324">
    <property type="entry name" value="RNA_pol_sigma_r3/r4-like"/>
</dbReference>
<dbReference type="SUPFAM" id="SSF88946">
    <property type="entry name" value="Sigma2 domain of RNA polymerase sigma factors"/>
    <property type="match status" value="1"/>
</dbReference>
<gene>
    <name evidence="7" type="ORF">E4635_14325</name>
</gene>
<reference evidence="7 8" key="1">
    <citation type="submission" date="2019-04" db="EMBL/GenBank/DDBJ databases">
        <title>Flavobacterium sp. strain DS2-A Genome sequencing and assembly.</title>
        <authorList>
            <person name="Kim I."/>
        </authorList>
    </citation>
    <scope>NUCLEOTIDE SEQUENCE [LARGE SCALE GENOMIC DNA]</scope>
    <source>
        <strain evidence="7 8">DS2-A</strain>
    </source>
</reference>
<proteinExistence type="inferred from homology"/>
<dbReference type="GO" id="GO:0006352">
    <property type="term" value="P:DNA-templated transcription initiation"/>
    <property type="evidence" value="ECO:0007669"/>
    <property type="project" value="InterPro"/>
</dbReference>
<organism evidence="7 8">
    <name type="scientific">Flavobacterium humi</name>
    <dbReference type="NCBI Taxonomy" id="2562683"/>
    <lineage>
        <taxon>Bacteria</taxon>
        <taxon>Pseudomonadati</taxon>
        <taxon>Bacteroidota</taxon>
        <taxon>Flavobacteriia</taxon>
        <taxon>Flavobacteriales</taxon>
        <taxon>Flavobacteriaceae</taxon>
        <taxon>Flavobacterium</taxon>
    </lineage>
</organism>
<keyword evidence="8" id="KW-1185">Reference proteome</keyword>
<dbReference type="PANTHER" id="PTHR43133:SF46">
    <property type="entry name" value="RNA POLYMERASE SIGMA-70 FACTOR ECF SUBFAMILY"/>
    <property type="match status" value="1"/>
</dbReference>
<dbReference type="GO" id="GO:0003677">
    <property type="term" value="F:DNA binding"/>
    <property type="evidence" value="ECO:0007669"/>
    <property type="project" value="InterPro"/>
</dbReference>
<keyword evidence="4" id="KW-0804">Transcription</keyword>
<dbReference type="AlphaFoldDB" id="A0A4Z0L3Z6"/>
<dbReference type="SUPFAM" id="SSF88659">
    <property type="entry name" value="Sigma3 and sigma4 domains of RNA polymerase sigma factors"/>
    <property type="match status" value="1"/>
</dbReference>
<dbReference type="InterPro" id="IPR039425">
    <property type="entry name" value="RNA_pol_sigma-70-like"/>
</dbReference>
<dbReference type="InterPro" id="IPR007627">
    <property type="entry name" value="RNA_pol_sigma70_r2"/>
</dbReference>
<feature type="domain" description="RNA polymerase sigma factor 70 region 4 type 2" evidence="6">
    <location>
        <begin position="112"/>
        <end position="161"/>
    </location>
</feature>
<evidence type="ECO:0000256" key="1">
    <source>
        <dbReference type="ARBA" id="ARBA00010641"/>
    </source>
</evidence>
<evidence type="ECO:0000256" key="4">
    <source>
        <dbReference type="ARBA" id="ARBA00023163"/>
    </source>
</evidence>
<dbReference type="RefSeq" id="WP_135527389.1">
    <property type="nucleotide sequence ID" value="NZ_SRLH01000008.1"/>
</dbReference>
<dbReference type="Proteomes" id="UP000297407">
    <property type="component" value="Unassembled WGS sequence"/>
</dbReference>
<keyword evidence="3" id="KW-0731">Sigma factor</keyword>
<dbReference type="Pfam" id="PF04542">
    <property type="entry name" value="Sigma70_r2"/>
    <property type="match status" value="1"/>
</dbReference>
<dbReference type="PANTHER" id="PTHR43133">
    <property type="entry name" value="RNA POLYMERASE ECF-TYPE SIGMA FACTO"/>
    <property type="match status" value="1"/>
</dbReference>